<evidence type="ECO:0000256" key="1">
    <source>
        <dbReference type="ARBA" id="ARBA00007734"/>
    </source>
</evidence>
<dbReference type="AlphaFoldDB" id="A0A1G7S1I3"/>
<dbReference type="InterPro" id="IPR023346">
    <property type="entry name" value="Lysozyme-like_dom_sf"/>
</dbReference>
<dbReference type="STRING" id="1082479.SAMN05216241_10685"/>
<feature type="domain" description="Transglycosylase SLT" evidence="6">
    <location>
        <begin position="431"/>
        <end position="535"/>
    </location>
</feature>
<evidence type="ECO:0000256" key="3">
    <source>
        <dbReference type="ARBA" id="ARBA00022729"/>
    </source>
</evidence>
<gene>
    <name evidence="7" type="ORF">SAMN05216241_10685</name>
</gene>
<reference evidence="7 8" key="1">
    <citation type="submission" date="2016-10" db="EMBL/GenBank/DDBJ databases">
        <authorList>
            <person name="de Groot N.N."/>
        </authorList>
    </citation>
    <scope>NUCLEOTIDE SEQUENCE [LARGE SCALE GENOMIC DNA]</scope>
    <source>
        <strain evidence="7 8">DSM 25584</strain>
    </source>
</reference>
<accession>A0A1G7S1I3</accession>
<dbReference type="GO" id="GO:0004553">
    <property type="term" value="F:hydrolase activity, hydrolyzing O-glycosyl compounds"/>
    <property type="evidence" value="ECO:0007669"/>
    <property type="project" value="InterPro"/>
</dbReference>
<evidence type="ECO:0000256" key="5">
    <source>
        <dbReference type="SAM" id="SignalP"/>
    </source>
</evidence>
<dbReference type="Gene3D" id="1.25.20.10">
    <property type="entry name" value="Bacterial muramidases"/>
    <property type="match status" value="1"/>
</dbReference>
<dbReference type="RefSeq" id="WP_090020083.1">
    <property type="nucleotide sequence ID" value="NZ_FNCE01000006.1"/>
</dbReference>
<evidence type="ECO:0000313" key="7">
    <source>
        <dbReference type="EMBL" id="SDG16877.1"/>
    </source>
</evidence>
<feature type="chain" id="PRO_5011495088" evidence="5">
    <location>
        <begin position="25"/>
        <end position="599"/>
    </location>
</feature>
<comment type="similarity">
    <text evidence="1">Belongs to the transglycosylase Slt family.</text>
</comment>
<dbReference type="InterPro" id="IPR008258">
    <property type="entry name" value="Transglycosylase_SLT_dom_1"/>
</dbReference>
<dbReference type="PANTHER" id="PTHR37423">
    <property type="entry name" value="SOLUBLE LYTIC MUREIN TRANSGLYCOSYLASE-RELATED"/>
    <property type="match status" value="1"/>
</dbReference>
<evidence type="ECO:0000259" key="6">
    <source>
        <dbReference type="Pfam" id="PF01464"/>
    </source>
</evidence>
<dbReference type="PROSITE" id="PS00922">
    <property type="entry name" value="TRANSGLYCOSYLASE"/>
    <property type="match status" value="1"/>
</dbReference>
<dbReference type="OrthoDB" id="9815002at2"/>
<dbReference type="SUPFAM" id="SSF53955">
    <property type="entry name" value="Lysozyme-like"/>
    <property type="match status" value="1"/>
</dbReference>
<feature type="compositionally biased region" description="Pro residues" evidence="4">
    <location>
        <begin position="24"/>
        <end position="37"/>
    </location>
</feature>
<keyword evidence="3 5" id="KW-0732">Signal</keyword>
<dbReference type="GO" id="GO:0008933">
    <property type="term" value="F:peptidoglycan lytic transglycosylase activity"/>
    <property type="evidence" value="ECO:0007669"/>
    <property type="project" value="InterPro"/>
</dbReference>
<dbReference type="InterPro" id="IPR008939">
    <property type="entry name" value="Lytic_TGlycosylase_superhlx_U"/>
</dbReference>
<dbReference type="Proteomes" id="UP000199415">
    <property type="component" value="Unassembled WGS sequence"/>
</dbReference>
<feature type="signal peptide" evidence="5">
    <location>
        <begin position="1"/>
        <end position="24"/>
    </location>
</feature>
<dbReference type="PANTHER" id="PTHR37423:SF2">
    <property type="entry name" value="MEMBRANE-BOUND LYTIC MUREIN TRANSGLYCOSYLASE C"/>
    <property type="match status" value="1"/>
</dbReference>
<organism evidence="7 8">
    <name type="scientific">Limimonas halophila</name>
    <dbReference type="NCBI Taxonomy" id="1082479"/>
    <lineage>
        <taxon>Bacteria</taxon>
        <taxon>Pseudomonadati</taxon>
        <taxon>Pseudomonadota</taxon>
        <taxon>Alphaproteobacteria</taxon>
        <taxon>Rhodospirillales</taxon>
        <taxon>Rhodovibrionaceae</taxon>
        <taxon>Limimonas</taxon>
    </lineage>
</organism>
<evidence type="ECO:0000313" key="8">
    <source>
        <dbReference type="Proteomes" id="UP000199415"/>
    </source>
</evidence>
<evidence type="ECO:0000256" key="4">
    <source>
        <dbReference type="SAM" id="MobiDB-lite"/>
    </source>
</evidence>
<protein>
    <submittedName>
        <fullName evidence="7">Soluble lytic murein transglycosylase</fullName>
    </submittedName>
</protein>
<name>A0A1G7S1I3_9PROT</name>
<sequence length="599" mass="66744">MKRTLTALLAVAGGYILSAGPAPADMPPPPPQPPKPAAAPDDLPKVLSKADVRRYRRIFALGGPGAWDKADALIAELDNRILVGHALAQRYLHPTAYYTPFNELRAWLKRYHDHPQAHSLYELAMQRRPGGAGPVHRPTYTRASVAELPGGTHDPETVFDGPRAYGRERAQHVLWRVRTNVNRTRLSITEAYLQRDNVRGALRADEMGWARAKVAAGWYYYGDDREARAIATDAAARTGEPYAHWIAGLAAWRQGDLKPAGEHFAAVATADDAPVGKQAAGAYWAARAHIRLREPAEMGRWLRRAAAHPDTFYGQLARAALGTTPDIRMRPPEPPEGAFRELRTHPAGRRALALMQVGKRELAKRELLGMPGWDERDSAATLLLAAERGGLSAFAHDMARHMSEMPAARWRQAAVNAARYPIPLWRPHTGFRIDRALLYAVMRKESGYEPVARSGAGARGLMQIMPATARFVAERNNLRYTDYNFSRPAWSLNIAQQYLRYLLDRGSVDGNLIRLLTAYNAGPGNLRRWLDEVDHGGDPLLFIESIPSAETRRYVEEVMRNVWFYRGRLGEAAPSRRMLAAGRVPRYGVGGDEQEIARK</sequence>
<dbReference type="GO" id="GO:0016020">
    <property type="term" value="C:membrane"/>
    <property type="evidence" value="ECO:0007669"/>
    <property type="project" value="InterPro"/>
</dbReference>
<dbReference type="SUPFAM" id="SSF48435">
    <property type="entry name" value="Bacterial muramidases"/>
    <property type="match status" value="1"/>
</dbReference>
<dbReference type="Pfam" id="PF01464">
    <property type="entry name" value="SLT"/>
    <property type="match status" value="1"/>
</dbReference>
<dbReference type="EMBL" id="FNCE01000006">
    <property type="protein sequence ID" value="SDG16877.1"/>
    <property type="molecule type" value="Genomic_DNA"/>
</dbReference>
<dbReference type="GO" id="GO:0000270">
    <property type="term" value="P:peptidoglycan metabolic process"/>
    <property type="evidence" value="ECO:0007669"/>
    <property type="project" value="InterPro"/>
</dbReference>
<evidence type="ECO:0000256" key="2">
    <source>
        <dbReference type="ARBA" id="ARBA00009387"/>
    </source>
</evidence>
<comment type="similarity">
    <text evidence="2">Belongs to the virb1 family.</text>
</comment>
<dbReference type="Gene3D" id="1.10.530.10">
    <property type="match status" value="1"/>
</dbReference>
<dbReference type="InterPro" id="IPR000189">
    <property type="entry name" value="Transglyc_AS"/>
</dbReference>
<dbReference type="CDD" id="cd13401">
    <property type="entry name" value="Slt70-like"/>
    <property type="match status" value="1"/>
</dbReference>
<keyword evidence="8" id="KW-1185">Reference proteome</keyword>
<feature type="region of interest" description="Disordered" evidence="4">
    <location>
        <begin position="21"/>
        <end position="42"/>
    </location>
</feature>
<dbReference type="GO" id="GO:0042597">
    <property type="term" value="C:periplasmic space"/>
    <property type="evidence" value="ECO:0007669"/>
    <property type="project" value="InterPro"/>
</dbReference>
<proteinExistence type="inferred from homology"/>